<dbReference type="AlphaFoldDB" id="A0AA39MF30"/>
<name>A0AA39MF30_9AGAR</name>
<comment type="caution">
    <text evidence="1">The sequence shown here is derived from an EMBL/GenBank/DDBJ whole genome shotgun (WGS) entry which is preliminary data.</text>
</comment>
<accession>A0AA39MF30</accession>
<keyword evidence="2" id="KW-1185">Reference proteome</keyword>
<evidence type="ECO:0000313" key="2">
    <source>
        <dbReference type="Proteomes" id="UP001175226"/>
    </source>
</evidence>
<dbReference type="Proteomes" id="UP001175226">
    <property type="component" value="Unassembled WGS sequence"/>
</dbReference>
<gene>
    <name evidence="1" type="ORF">EV421DRAFT_2024545</name>
</gene>
<protein>
    <submittedName>
        <fullName evidence="1">Uncharacterized protein</fullName>
    </submittedName>
</protein>
<sequence length="175" mass="18909">MRKSTSFVGQEKAATDVEASVTRRTLVLGILFWGTLSLSGIRTSPIHVPRAVPRMPLSDTVSSVHVLPFIRFKTTLIPAALNTNPWTNSSTQRIWLVASGTLSIAGKLLLCIPSGGSDDTSAYDDPGGFACTERGSVQARLLPPVITSRLKLGEFCVIHMRGSCVSCEMRLRSHV</sequence>
<dbReference type="EMBL" id="JAUEPT010000114">
    <property type="protein sequence ID" value="KAK0431463.1"/>
    <property type="molecule type" value="Genomic_DNA"/>
</dbReference>
<organism evidence="1 2">
    <name type="scientific">Armillaria borealis</name>
    <dbReference type="NCBI Taxonomy" id="47425"/>
    <lineage>
        <taxon>Eukaryota</taxon>
        <taxon>Fungi</taxon>
        <taxon>Dikarya</taxon>
        <taxon>Basidiomycota</taxon>
        <taxon>Agaricomycotina</taxon>
        <taxon>Agaricomycetes</taxon>
        <taxon>Agaricomycetidae</taxon>
        <taxon>Agaricales</taxon>
        <taxon>Marasmiineae</taxon>
        <taxon>Physalacriaceae</taxon>
        <taxon>Armillaria</taxon>
    </lineage>
</organism>
<proteinExistence type="predicted"/>
<reference evidence="1" key="1">
    <citation type="submission" date="2023-06" db="EMBL/GenBank/DDBJ databases">
        <authorList>
            <consortium name="Lawrence Berkeley National Laboratory"/>
            <person name="Ahrendt S."/>
            <person name="Sahu N."/>
            <person name="Indic B."/>
            <person name="Wong-Bajracharya J."/>
            <person name="Merenyi Z."/>
            <person name="Ke H.-M."/>
            <person name="Monk M."/>
            <person name="Kocsube S."/>
            <person name="Drula E."/>
            <person name="Lipzen A."/>
            <person name="Balint B."/>
            <person name="Henrissat B."/>
            <person name="Andreopoulos B."/>
            <person name="Martin F.M."/>
            <person name="Harder C.B."/>
            <person name="Rigling D."/>
            <person name="Ford K.L."/>
            <person name="Foster G.D."/>
            <person name="Pangilinan J."/>
            <person name="Papanicolaou A."/>
            <person name="Barry K."/>
            <person name="LaButti K."/>
            <person name="Viragh M."/>
            <person name="Koriabine M."/>
            <person name="Yan M."/>
            <person name="Riley R."/>
            <person name="Champramary S."/>
            <person name="Plett K.L."/>
            <person name="Tsai I.J."/>
            <person name="Slot J."/>
            <person name="Sipos G."/>
            <person name="Plett J."/>
            <person name="Nagy L.G."/>
            <person name="Grigoriev I.V."/>
        </authorList>
    </citation>
    <scope>NUCLEOTIDE SEQUENCE</scope>
    <source>
        <strain evidence="1">FPL87.14</strain>
    </source>
</reference>
<evidence type="ECO:0000313" key="1">
    <source>
        <dbReference type="EMBL" id="KAK0431463.1"/>
    </source>
</evidence>